<keyword evidence="4" id="KW-0808">Transferase</keyword>
<dbReference type="GO" id="GO:0016301">
    <property type="term" value="F:kinase activity"/>
    <property type="evidence" value="ECO:0007669"/>
    <property type="project" value="UniProtKB-KW"/>
</dbReference>
<dbReference type="Pfam" id="PF01202">
    <property type="entry name" value="SKI"/>
    <property type="match status" value="1"/>
</dbReference>
<gene>
    <name evidence="4" type="primary">SKL2</name>
    <name evidence="4" type="ORF">CASFOL_000506</name>
</gene>
<evidence type="ECO:0000313" key="4">
    <source>
        <dbReference type="EMBL" id="KAL3656110.1"/>
    </source>
</evidence>
<dbReference type="InterPro" id="IPR008978">
    <property type="entry name" value="HSP20-like_chaperone"/>
</dbReference>
<dbReference type="Pfam" id="PF04969">
    <property type="entry name" value="CS"/>
    <property type="match status" value="1"/>
</dbReference>
<dbReference type="InterPro" id="IPR007052">
    <property type="entry name" value="CS_dom"/>
</dbReference>
<reference evidence="5" key="1">
    <citation type="journal article" date="2024" name="IScience">
        <title>Strigolactones Initiate the Formation of Haustorium-like Structures in Castilleja.</title>
        <authorList>
            <person name="Buerger M."/>
            <person name="Peterson D."/>
            <person name="Chory J."/>
        </authorList>
    </citation>
    <scope>NUCLEOTIDE SEQUENCE [LARGE SCALE GENOMIC DNA]</scope>
</reference>
<dbReference type="Gene3D" id="3.40.50.300">
    <property type="entry name" value="P-loop containing nucleotide triphosphate hydrolases"/>
    <property type="match status" value="1"/>
</dbReference>
<dbReference type="EMBL" id="JAVIJP010000001">
    <property type="protein sequence ID" value="KAL3656110.1"/>
    <property type="molecule type" value="Genomic_DNA"/>
</dbReference>
<keyword evidence="4" id="KW-0418">Kinase</keyword>
<protein>
    <submittedName>
        <fullName evidence="4">Inactive shikimate kinase like 2, chloroplastic</fullName>
    </submittedName>
</protein>
<feature type="compositionally biased region" description="Low complexity" evidence="2">
    <location>
        <begin position="18"/>
        <end position="29"/>
    </location>
</feature>
<dbReference type="Gene3D" id="2.60.40.790">
    <property type="match status" value="1"/>
</dbReference>
<dbReference type="InterPro" id="IPR031322">
    <property type="entry name" value="Shikimate/glucono_kinase"/>
</dbReference>
<comment type="caution">
    <text evidence="4">The sequence shown here is derived from an EMBL/GenBank/DDBJ whole genome shotgun (WGS) entry which is preliminary data.</text>
</comment>
<evidence type="ECO:0000256" key="2">
    <source>
        <dbReference type="SAM" id="MobiDB-lite"/>
    </source>
</evidence>
<dbReference type="PANTHER" id="PTHR21087">
    <property type="entry name" value="SHIKIMATE KINASE"/>
    <property type="match status" value="1"/>
</dbReference>
<feature type="domain" description="CS" evidence="3">
    <location>
        <begin position="71"/>
        <end position="171"/>
    </location>
</feature>
<comment type="similarity">
    <text evidence="1">Belongs to the shikimate kinase family.</text>
</comment>
<feature type="region of interest" description="Disordered" evidence="2">
    <location>
        <begin position="1"/>
        <end position="29"/>
    </location>
</feature>
<keyword evidence="5" id="KW-1185">Reference proteome</keyword>
<feature type="compositionally biased region" description="Polar residues" evidence="2">
    <location>
        <begin position="1"/>
        <end position="13"/>
    </location>
</feature>
<dbReference type="PANTHER" id="PTHR21087:SF23">
    <property type="entry name" value="INACTIVE SHIKIMATE KINASE LIKE 2, CHLOROPLASTIC-RELATED"/>
    <property type="match status" value="1"/>
</dbReference>
<dbReference type="GO" id="GO:0006950">
    <property type="term" value="P:response to stress"/>
    <property type="evidence" value="ECO:0007669"/>
    <property type="project" value="UniProtKB-ARBA"/>
</dbReference>
<sequence length="381" mass="42026">MATALSFVSPNPTKTHKPSVPSHSSSSSFSIPSPKSLFLRTHVFPSSFPLGPKERNNTLLCNCSTIPFVSTSATHYEFTDDSSEVELRLELGKERLSPAQIYVDSNDNSLVIKVQKLGHLKTLLDTSSLYGMIKPSETIWYMDDNQLVVNLKKQNPELKWPDIMESWESLTSGLIQLLKGTSVFLVGESTEINHKIARELAVGLGYTPLSTKELLEPYTKLTIDSWVREEGSDAVAEAECAILESLSSQARTVVATLGGKYGAASRPNKWQHLFSGFTVWLSLSEAKDEGSMKEEVNKEIEDCVQVYSNAEVIVKLAGWDPTYSKTVAQASLRALKRLVLSDKDLTGRKSLYVRLGCRGDWPDIKPPGSGPSFWTGAPTPH</sequence>
<dbReference type="PROSITE" id="PS51203">
    <property type="entry name" value="CS"/>
    <property type="match status" value="1"/>
</dbReference>
<name>A0ABD3ESX4_9LAMI</name>
<dbReference type="InterPro" id="IPR027417">
    <property type="entry name" value="P-loop_NTPase"/>
</dbReference>
<evidence type="ECO:0000313" key="5">
    <source>
        <dbReference type="Proteomes" id="UP001632038"/>
    </source>
</evidence>
<organism evidence="4 5">
    <name type="scientific">Castilleja foliolosa</name>
    <dbReference type="NCBI Taxonomy" id="1961234"/>
    <lineage>
        <taxon>Eukaryota</taxon>
        <taxon>Viridiplantae</taxon>
        <taxon>Streptophyta</taxon>
        <taxon>Embryophyta</taxon>
        <taxon>Tracheophyta</taxon>
        <taxon>Spermatophyta</taxon>
        <taxon>Magnoliopsida</taxon>
        <taxon>eudicotyledons</taxon>
        <taxon>Gunneridae</taxon>
        <taxon>Pentapetalae</taxon>
        <taxon>asterids</taxon>
        <taxon>lamiids</taxon>
        <taxon>Lamiales</taxon>
        <taxon>Orobanchaceae</taxon>
        <taxon>Pedicularideae</taxon>
        <taxon>Castillejinae</taxon>
        <taxon>Castilleja</taxon>
    </lineage>
</organism>
<proteinExistence type="inferred from homology"/>
<dbReference type="AlphaFoldDB" id="A0ABD3ESX4"/>
<dbReference type="SUPFAM" id="SSF49764">
    <property type="entry name" value="HSP20-like chaperones"/>
    <property type="match status" value="1"/>
</dbReference>
<dbReference type="Proteomes" id="UP001632038">
    <property type="component" value="Unassembled WGS sequence"/>
</dbReference>
<evidence type="ECO:0000256" key="1">
    <source>
        <dbReference type="ARBA" id="ARBA00006997"/>
    </source>
</evidence>
<evidence type="ECO:0000259" key="3">
    <source>
        <dbReference type="PROSITE" id="PS51203"/>
    </source>
</evidence>
<accession>A0ABD3ESX4</accession>